<dbReference type="GO" id="GO:0003677">
    <property type="term" value="F:DNA binding"/>
    <property type="evidence" value="ECO:0007669"/>
    <property type="project" value="InterPro"/>
</dbReference>
<dbReference type="Proteomes" id="UP000592820">
    <property type="component" value="Unassembled WGS sequence"/>
</dbReference>
<gene>
    <name evidence="2" type="ORF">HDG41_007819</name>
</gene>
<organism evidence="2 3">
    <name type="scientific">Paraburkholderia youngii</name>
    <dbReference type="NCBI Taxonomy" id="2782701"/>
    <lineage>
        <taxon>Bacteria</taxon>
        <taxon>Pseudomonadati</taxon>
        <taxon>Pseudomonadota</taxon>
        <taxon>Betaproteobacteria</taxon>
        <taxon>Burkholderiales</taxon>
        <taxon>Burkholderiaceae</taxon>
        <taxon>Paraburkholderia</taxon>
    </lineage>
</organism>
<evidence type="ECO:0000259" key="1">
    <source>
        <dbReference type="Pfam" id="PF02371"/>
    </source>
</evidence>
<evidence type="ECO:0000313" key="3">
    <source>
        <dbReference type="Proteomes" id="UP000592820"/>
    </source>
</evidence>
<dbReference type="InterPro" id="IPR047650">
    <property type="entry name" value="Transpos_IS110"/>
</dbReference>
<evidence type="ECO:0000313" key="2">
    <source>
        <dbReference type="EMBL" id="MBB5405723.1"/>
    </source>
</evidence>
<reference evidence="2 3" key="1">
    <citation type="submission" date="2020-08" db="EMBL/GenBank/DDBJ databases">
        <title>Genomic Encyclopedia of Type Strains, Phase IV (KMG-V): Genome sequencing to study the core and pangenomes of soil and plant-associated prokaryotes.</title>
        <authorList>
            <person name="Whitman W."/>
        </authorList>
    </citation>
    <scope>NUCLEOTIDE SEQUENCE [LARGE SCALE GENOMIC DNA]</scope>
    <source>
        <strain evidence="2 3">JPY162</strain>
    </source>
</reference>
<dbReference type="PANTHER" id="PTHR33055:SF3">
    <property type="entry name" value="PUTATIVE TRANSPOSASE FOR IS117-RELATED"/>
    <property type="match status" value="1"/>
</dbReference>
<dbReference type="PANTHER" id="PTHR33055">
    <property type="entry name" value="TRANSPOSASE FOR INSERTION SEQUENCE ELEMENT IS1111A"/>
    <property type="match status" value="1"/>
</dbReference>
<sequence length="184" mass="19843">MAALSTRDDGHSEPFRALIQMLVEHLRELGSKVAEFEGHIRAIRRTDATGRLLETIPGIGPLTASALAASIGNAGSFRSGRELAAWLGLVPRQHSSGGTPRLLGISKRGDTALRTLLIHGAGAVIRMAASKPEMADSWVLKLFRRRHKNIAAGARGKECTAWAILIRNQPFQADHVPTRSSVTD</sequence>
<dbReference type="Pfam" id="PF02371">
    <property type="entry name" value="Transposase_20"/>
    <property type="match status" value="1"/>
</dbReference>
<dbReference type="EMBL" id="JACHDE010000040">
    <property type="protein sequence ID" value="MBB5405723.1"/>
    <property type="molecule type" value="Genomic_DNA"/>
</dbReference>
<dbReference type="GO" id="GO:0004803">
    <property type="term" value="F:transposase activity"/>
    <property type="evidence" value="ECO:0007669"/>
    <property type="project" value="InterPro"/>
</dbReference>
<dbReference type="AlphaFoldDB" id="A0A7W8LFE4"/>
<protein>
    <submittedName>
        <fullName evidence="2">Transposase</fullName>
    </submittedName>
</protein>
<proteinExistence type="predicted"/>
<feature type="domain" description="Transposase IS116/IS110/IS902 C-terminal" evidence="1">
    <location>
        <begin position="51"/>
        <end position="128"/>
    </location>
</feature>
<accession>A0A7W8LFE4</accession>
<comment type="caution">
    <text evidence="2">The sequence shown here is derived from an EMBL/GenBank/DDBJ whole genome shotgun (WGS) entry which is preliminary data.</text>
</comment>
<dbReference type="GO" id="GO:0006313">
    <property type="term" value="P:DNA transposition"/>
    <property type="evidence" value="ECO:0007669"/>
    <property type="project" value="InterPro"/>
</dbReference>
<dbReference type="InterPro" id="IPR003346">
    <property type="entry name" value="Transposase_20"/>
</dbReference>
<name>A0A7W8LFE4_9BURK</name>